<reference evidence="1 2" key="1">
    <citation type="journal article" date="2021" name="Sci. Rep.">
        <title>Genome sequencing of the multicellular alga Astrephomene provides insights into convergent evolution of germ-soma differentiation.</title>
        <authorList>
            <person name="Yamashita S."/>
            <person name="Yamamoto K."/>
            <person name="Matsuzaki R."/>
            <person name="Suzuki S."/>
            <person name="Yamaguchi H."/>
            <person name="Hirooka S."/>
            <person name="Minakuchi Y."/>
            <person name="Miyagishima S."/>
            <person name="Kawachi M."/>
            <person name="Toyoda A."/>
            <person name="Nozaki H."/>
        </authorList>
    </citation>
    <scope>NUCLEOTIDE SEQUENCE [LARGE SCALE GENOMIC DNA]</scope>
    <source>
        <strain evidence="1 2">NIES-4017</strain>
    </source>
</reference>
<accession>A0AAD3DUJ1</accession>
<comment type="caution">
    <text evidence="1">The sequence shown here is derived from an EMBL/GenBank/DDBJ whole genome shotgun (WGS) entry which is preliminary data.</text>
</comment>
<evidence type="ECO:0000313" key="1">
    <source>
        <dbReference type="EMBL" id="GFR46883.1"/>
    </source>
</evidence>
<evidence type="ECO:0000313" key="2">
    <source>
        <dbReference type="Proteomes" id="UP001054857"/>
    </source>
</evidence>
<sequence length="107" mass="11117">MSLSRYQHPIGNIVDAENVDPLSGLLSTLRSSSSGAGAAGKHTIVELGRTPFSDVTGRYQQTSGEGIAQAGPRPVPQASTSLFSSSMTGTWLQGAPNVSTGSLRLMR</sequence>
<proteinExistence type="predicted"/>
<dbReference type="EMBL" id="BMAR01000016">
    <property type="protein sequence ID" value="GFR46883.1"/>
    <property type="molecule type" value="Genomic_DNA"/>
</dbReference>
<gene>
    <name evidence="1" type="ORF">Agub_g8524</name>
</gene>
<keyword evidence="2" id="KW-1185">Reference proteome</keyword>
<name>A0AAD3DUJ1_9CHLO</name>
<protein>
    <submittedName>
        <fullName evidence="1">Uncharacterized protein</fullName>
    </submittedName>
</protein>
<organism evidence="1 2">
    <name type="scientific">Astrephomene gubernaculifera</name>
    <dbReference type="NCBI Taxonomy" id="47775"/>
    <lineage>
        <taxon>Eukaryota</taxon>
        <taxon>Viridiplantae</taxon>
        <taxon>Chlorophyta</taxon>
        <taxon>core chlorophytes</taxon>
        <taxon>Chlorophyceae</taxon>
        <taxon>CS clade</taxon>
        <taxon>Chlamydomonadales</taxon>
        <taxon>Astrephomenaceae</taxon>
        <taxon>Astrephomene</taxon>
    </lineage>
</organism>
<dbReference type="Proteomes" id="UP001054857">
    <property type="component" value="Unassembled WGS sequence"/>
</dbReference>
<dbReference type="AlphaFoldDB" id="A0AAD3DUJ1"/>